<dbReference type="EMBL" id="UINC01000230">
    <property type="protein sequence ID" value="SUZ51608.1"/>
    <property type="molecule type" value="Genomic_DNA"/>
</dbReference>
<reference evidence="1" key="1">
    <citation type="submission" date="2018-05" db="EMBL/GenBank/DDBJ databases">
        <authorList>
            <person name="Lanie J.A."/>
            <person name="Ng W.-L."/>
            <person name="Kazmierczak K.M."/>
            <person name="Andrzejewski T.M."/>
            <person name="Davidsen T.M."/>
            <person name="Wayne K.J."/>
            <person name="Tettelin H."/>
            <person name="Glass J.I."/>
            <person name="Rusch D."/>
            <person name="Podicherti R."/>
            <person name="Tsui H.-C.T."/>
            <person name="Winkler M.E."/>
        </authorList>
    </citation>
    <scope>NUCLEOTIDE SEQUENCE</scope>
</reference>
<evidence type="ECO:0000313" key="1">
    <source>
        <dbReference type="EMBL" id="SUZ51608.1"/>
    </source>
</evidence>
<protein>
    <submittedName>
        <fullName evidence="1">Uncharacterized protein</fullName>
    </submittedName>
</protein>
<name>A0A381NCV0_9ZZZZ</name>
<dbReference type="AlphaFoldDB" id="A0A381NCV0"/>
<proteinExistence type="predicted"/>
<gene>
    <name evidence="1" type="ORF">METZ01_LOCUS4462</name>
</gene>
<sequence length="79" mass="8808">MSVPRLEIAKATLGLRSTAGTRFRRRVQVTQNRPSWKTKFMITPTGSPAVVVHMKVHSVCLESSTASRSSSRWNFDTSS</sequence>
<accession>A0A381NCV0</accession>
<organism evidence="1">
    <name type="scientific">marine metagenome</name>
    <dbReference type="NCBI Taxonomy" id="408172"/>
    <lineage>
        <taxon>unclassified sequences</taxon>
        <taxon>metagenomes</taxon>
        <taxon>ecological metagenomes</taxon>
    </lineage>
</organism>